<evidence type="ECO:0000256" key="1">
    <source>
        <dbReference type="SAM" id="MobiDB-lite"/>
    </source>
</evidence>
<feature type="region of interest" description="Disordered" evidence="1">
    <location>
        <begin position="1"/>
        <end position="26"/>
    </location>
</feature>
<sequence>MKTLGPSISSSLVHTAPTSKHSPFATKAQNPIPSYFTEKLHPIGWKSKIEDRDCSDSGCFGGDKSNWSRGHLANSCGCRCDRDASFVCAAGVTLTPFVVAGKRIVRLSYFDYVGRWHTEDVRCVEDQGWFIETRTIFDAPDVVGFSRGSCGKEVDHPLNLS</sequence>
<name>A0A6A1UED1_9ROSI</name>
<dbReference type="EMBL" id="RXIC02000495">
    <property type="protein sequence ID" value="KAB1199114.1"/>
    <property type="molecule type" value="Genomic_DNA"/>
</dbReference>
<reference evidence="2 3" key="1">
    <citation type="journal article" date="2019" name="Plant Biotechnol. J.">
        <title>The red bayberry genome and genetic basis of sex determination.</title>
        <authorList>
            <person name="Jia H.M."/>
            <person name="Jia H.J."/>
            <person name="Cai Q.L."/>
            <person name="Wang Y."/>
            <person name="Zhao H.B."/>
            <person name="Yang W.F."/>
            <person name="Wang G.Y."/>
            <person name="Li Y.H."/>
            <person name="Zhan D.L."/>
            <person name="Shen Y.T."/>
            <person name="Niu Q.F."/>
            <person name="Chang L."/>
            <person name="Qiu J."/>
            <person name="Zhao L."/>
            <person name="Xie H.B."/>
            <person name="Fu W.Y."/>
            <person name="Jin J."/>
            <person name="Li X.W."/>
            <person name="Jiao Y."/>
            <person name="Zhou C.C."/>
            <person name="Tu T."/>
            <person name="Chai C.Y."/>
            <person name="Gao J.L."/>
            <person name="Fan L.J."/>
            <person name="van de Weg E."/>
            <person name="Wang J.Y."/>
            <person name="Gao Z.S."/>
        </authorList>
    </citation>
    <scope>NUCLEOTIDE SEQUENCE [LARGE SCALE GENOMIC DNA]</scope>
    <source>
        <tissue evidence="2">Leaves</tissue>
    </source>
</reference>
<organism evidence="2 3">
    <name type="scientific">Morella rubra</name>
    <name type="common">Chinese bayberry</name>
    <dbReference type="NCBI Taxonomy" id="262757"/>
    <lineage>
        <taxon>Eukaryota</taxon>
        <taxon>Viridiplantae</taxon>
        <taxon>Streptophyta</taxon>
        <taxon>Embryophyta</taxon>
        <taxon>Tracheophyta</taxon>
        <taxon>Spermatophyta</taxon>
        <taxon>Magnoliopsida</taxon>
        <taxon>eudicotyledons</taxon>
        <taxon>Gunneridae</taxon>
        <taxon>Pentapetalae</taxon>
        <taxon>rosids</taxon>
        <taxon>fabids</taxon>
        <taxon>Fagales</taxon>
        <taxon>Myricaceae</taxon>
        <taxon>Morella</taxon>
    </lineage>
</organism>
<evidence type="ECO:0000313" key="2">
    <source>
        <dbReference type="EMBL" id="KAB1199114.1"/>
    </source>
</evidence>
<evidence type="ECO:0000313" key="3">
    <source>
        <dbReference type="Proteomes" id="UP000516437"/>
    </source>
</evidence>
<protein>
    <submittedName>
        <fullName evidence="2">Uncharacterized protein</fullName>
    </submittedName>
</protein>
<proteinExistence type="predicted"/>
<comment type="caution">
    <text evidence="2">The sequence shown here is derived from an EMBL/GenBank/DDBJ whole genome shotgun (WGS) entry which is preliminary data.</text>
</comment>
<dbReference type="AlphaFoldDB" id="A0A6A1UED1"/>
<gene>
    <name evidence="2" type="ORF">CJ030_MR0G027282</name>
</gene>
<keyword evidence="3" id="KW-1185">Reference proteome</keyword>
<dbReference type="Proteomes" id="UP000516437">
    <property type="component" value="Unassembled WGS sequence"/>
</dbReference>
<accession>A0A6A1UED1</accession>